<dbReference type="InterPro" id="IPR036567">
    <property type="entry name" value="RHF-like"/>
</dbReference>
<gene>
    <name evidence="1" type="ORF">BET10_07275</name>
</gene>
<evidence type="ECO:0000313" key="1">
    <source>
        <dbReference type="EMBL" id="OHU92120.1"/>
    </source>
</evidence>
<organism evidence="1 2">
    <name type="scientific">Pseudoalteromonas amylolytica</name>
    <dbReference type="NCBI Taxonomy" id="1859457"/>
    <lineage>
        <taxon>Bacteria</taxon>
        <taxon>Pseudomonadati</taxon>
        <taxon>Pseudomonadota</taxon>
        <taxon>Gammaproteobacteria</taxon>
        <taxon>Alteromonadales</taxon>
        <taxon>Pseudoalteromonadaceae</taxon>
        <taxon>Pseudoalteromonas</taxon>
    </lineage>
</organism>
<reference evidence="1 2" key="1">
    <citation type="submission" date="2016-09" db="EMBL/GenBank/DDBJ databases">
        <title>Pseudoalteromonas amylolytica sp. nov., isolated from the surface seawater.</title>
        <authorList>
            <person name="Wu Y.-H."/>
            <person name="Cheng H."/>
            <person name="Jin X.-B."/>
            <person name="Wang C.-S."/>
            <person name="Xu X.-W."/>
        </authorList>
    </citation>
    <scope>NUCLEOTIDE SEQUENCE [LARGE SCALE GENOMIC DNA]</scope>
    <source>
        <strain evidence="1 2">JW1</strain>
    </source>
</reference>
<dbReference type="STRING" id="1859457.BET10_07275"/>
<dbReference type="OrthoDB" id="9795119at2"/>
<comment type="caution">
    <text evidence="1">The sequence shown here is derived from an EMBL/GenBank/DDBJ whole genome shotgun (WGS) entry which is preliminary data.</text>
</comment>
<evidence type="ECO:0000313" key="2">
    <source>
        <dbReference type="Proteomes" id="UP000179786"/>
    </source>
</evidence>
<protein>
    <submittedName>
        <fullName evidence="1">Ribosomal subunit interface protein</fullName>
    </submittedName>
</protein>
<dbReference type="RefSeq" id="WP_070983922.1">
    <property type="nucleotide sequence ID" value="NZ_MKJU01000022.1"/>
</dbReference>
<sequence>MKINLSGHHVDVTDAVRAHVQEKFAKTAVHFPSLLSLDIIISNENKKFYTEISTTYSGVRIAVKGEGDVMYPAIANAAKKLDASLKHRKGQLKANLHNKPVSTTPEIAHEIIQEMDLR</sequence>
<dbReference type="Pfam" id="PF02482">
    <property type="entry name" value="Ribosomal_S30AE"/>
    <property type="match status" value="1"/>
</dbReference>
<dbReference type="NCBIfam" id="TIGR00741">
    <property type="entry name" value="yfiA"/>
    <property type="match status" value="1"/>
</dbReference>
<dbReference type="InterPro" id="IPR003489">
    <property type="entry name" value="RHF/RaiA"/>
</dbReference>
<dbReference type="Gene3D" id="3.30.160.100">
    <property type="entry name" value="Ribosome hibernation promotion factor-like"/>
    <property type="match status" value="1"/>
</dbReference>
<keyword evidence="2" id="KW-1185">Reference proteome</keyword>
<dbReference type="Proteomes" id="UP000179786">
    <property type="component" value="Unassembled WGS sequence"/>
</dbReference>
<dbReference type="SUPFAM" id="SSF69754">
    <property type="entry name" value="Ribosome binding protein Y (YfiA homologue)"/>
    <property type="match status" value="1"/>
</dbReference>
<dbReference type="EMBL" id="MKJU01000022">
    <property type="protein sequence ID" value="OHU92120.1"/>
    <property type="molecule type" value="Genomic_DNA"/>
</dbReference>
<dbReference type="AlphaFoldDB" id="A0A1S1MXN1"/>
<proteinExistence type="predicted"/>
<accession>A0A1S1MXN1</accession>
<name>A0A1S1MXN1_9GAMM</name>